<proteinExistence type="predicted"/>
<evidence type="ECO:0000313" key="5">
    <source>
        <dbReference type="EMBL" id="SFF89728.1"/>
    </source>
</evidence>
<dbReference type="Proteomes" id="UP000198661">
    <property type="component" value="Unassembled WGS sequence"/>
</dbReference>
<dbReference type="Pfam" id="PF00392">
    <property type="entry name" value="GntR"/>
    <property type="match status" value="1"/>
</dbReference>
<evidence type="ECO:0000256" key="3">
    <source>
        <dbReference type="ARBA" id="ARBA00023163"/>
    </source>
</evidence>
<dbReference type="CDD" id="cd07377">
    <property type="entry name" value="WHTH_GntR"/>
    <property type="match status" value="1"/>
</dbReference>
<feature type="domain" description="HTH gntR-type" evidence="4">
    <location>
        <begin position="9"/>
        <end position="77"/>
    </location>
</feature>
<dbReference type="PANTHER" id="PTHR38445:SF10">
    <property type="entry name" value="GNTR-FAMILY TRANSCRIPTIONAL REGULATOR"/>
    <property type="match status" value="1"/>
</dbReference>
<dbReference type="EMBL" id="FOOK01000008">
    <property type="protein sequence ID" value="SFF89728.1"/>
    <property type="molecule type" value="Genomic_DNA"/>
</dbReference>
<name>A0A1I2MFG2_9BACL</name>
<keyword evidence="6" id="KW-1185">Reference proteome</keyword>
<evidence type="ECO:0000313" key="6">
    <source>
        <dbReference type="Proteomes" id="UP000198661"/>
    </source>
</evidence>
<accession>A0A1I2MFG2</accession>
<organism evidence="5 6">
    <name type="scientific">Planifilum fulgidum</name>
    <dbReference type="NCBI Taxonomy" id="201973"/>
    <lineage>
        <taxon>Bacteria</taxon>
        <taxon>Bacillati</taxon>
        <taxon>Bacillota</taxon>
        <taxon>Bacilli</taxon>
        <taxon>Bacillales</taxon>
        <taxon>Thermoactinomycetaceae</taxon>
        <taxon>Planifilum</taxon>
    </lineage>
</organism>
<dbReference type="OrthoDB" id="162505at2"/>
<dbReference type="InterPro" id="IPR036390">
    <property type="entry name" value="WH_DNA-bd_sf"/>
</dbReference>
<dbReference type="GO" id="GO:0003677">
    <property type="term" value="F:DNA binding"/>
    <property type="evidence" value="ECO:0007669"/>
    <property type="project" value="UniProtKB-KW"/>
</dbReference>
<dbReference type="Gene3D" id="1.10.10.10">
    <property type="entry name" value="Winged helix-like DNA-binding domain superfamily/Winged helix DNA-binding domain"/>
    <property type="match status" value="1"/>
</dbReference>
<dbReference type="AlphaFoldDB" id="A0A1I2MFG2"/>
<dbReference type="SUPFAM" id="SSF46785">
    <property type="entry name" value="Winged helix' DNA-binding domain"/>
    <property type="match status" value="1"/>
</dbReference>
<keyword evidence="3" id="KW-0804">Transcription</keyword>
<dbReference type="SMART" id="SM00345">
    <property type="entry name" value="HTH_GNTR"/>
    <property type="match status" value="1"/>
</dbReference>
<dbReference type="GO" id="GO:0003700">
    <property type="term" value="F:DNA-binding transcription factor activity"/>
    <property type="evidence" value="ECO:0007669"/>
    <property type="project" value="InterPro"/>
</dbReference>
<protein>
    <submittedName>
        <fullName evidence="5">DNA-binding transcriptional regulator YhcF, GntR family</fullName>
    </submittedName>
</protein>
<dbReference type="STRING" id="201973.SAMN04488025_1082"/>
<dbReference type="PROSITE" id="PS50949">
    <property type="entry name" value="HTH_GNTR"/>
    <property type="match status" value="1"/>
</dbReference>
<keyword evidence="1" id="KW-0805">Transcription regulation</keyword>
<reference evidence="5 6" key="1">
    <citation type="submission" date="2016-10" db="EMBL/GenBank/DDBJ databases">
        <authorList>
            <person name="de Groot N.N."/>
        </authorList>
    </citation>
    <scope>NUCLEOTIDE SEQUENCE [LARGE SCALE GENOMIC DNA]</scope>
    <source>
        <strain evidence="5 6">DSM 44945</strain>
    </source>
</reference>
<gene>
    <name evidence="5" type="ORF">SAMN04488025_1082</name>
</gene>
<evidence type="ECO:0000256" key="1">
    <source>
        <dbReference type="ARBA" id="ARBA00023015"/>
    </source>
</evidence>
<dbReference type="InterPro" id="IPR036388">
    <property type="entry name" value="WH-like_DNA-bd_sf"/>
</dbReference>
<sequence>MRRGFDETKPIYLQVKERIEDQIISGQLKEGDRIPSTTQLVQFYKINHLTVSKAVHLMVEEGNIFKKRGVGMFVAEGAQEKLLRRRRDQFVDRYLLPMIREAERLGMTEEDVIRLIRSQKERDQE</sequence>
<dbReference type="InterPro" id="IPR000524">
    <property type="entry name" value="Tscrpt_reg_HTH_GntR"/>
</dbReference>
<evidence type="ECO:0000259" key="4">
    <source>
        <dbReference type="PROSITE" id="PS50949"/>
    </source>
</evidence>
<keyword evidence="2 5" id="KW-0238">DNA-binding</keyword>
<dbReference type="PANTHER" id="PTHR38445">
    <property type="entry name" value="HTH-TYPE TRANSCRIPTIONAL REPRESSOR YTRA"/>
    <property type="match status" value="1"/>
</dbReference>
<evidence type="ECO:0000256" key="2">
    <source>
        <dbReference type="ARBA" id="ARBA00023125"/>
    </source>
</evidence>
<dbReference type="RefSeq" id="WP_092036944.1">
    <property type="nucleotide sequence ID" value="NZ_FOOK01000008.1"/>
</dbReference>